<feature type="modified residue" description="Phosphohistidine" evidence="11">
    <location>
        <position position="1292"/>
    </location>
</feature>
<dbReference type="PROSITE" id="PS50109">
    <property type="entry name" value="HIS_KIN"/>
    <property type="match status" value="1"/>
</dbReference>
<dbReference type="SMART" id="SM00086">
    <property type="entry name" value="PAC"/>
    <property type="match status" value="3"/>
</dbReference>
<dbReference type="InterPro" id="IPR036097">
    <property type="entry name" value="HisK_dim/P_sf"/>
</dbReference>
<dbReference type="SMART" id="SM00448">
    <property type="entry name" value="REC"/>
    <property type="match status" value="1"/>
</dbReference>
<evidence type="ECO:0000256" key="9">
    <source>
        <dbReference type="ARBA" id="ARBA00064003"/>
    </source>
</evidence>
<evidence type="ECO:0000256" key="7">
    <source>
        <dbReference type="ARBA" id="ARBA00022840"/>
    </source>
</evidence>
<dbReference type="PRINTS" id="PR00344">
    <property type="entry name" value="BCTRLSENSOR"/>
</dbReference>
<dbReference type="InterPro" id="IPR013767">
    <property type="entry name" value="PAS_fold"/>
</dbReference>
<dbReference type="CDD" id="cd00082">
    <property type="entry name" value="HisKA"/>
    <property type="match status" value="1"/>
</dbReference>
<evidence type="ECO:0000259" key="17">
    <source>
        <dbReference type="PROSITE" id="PS50113"/>
    </source>
</evidence>
<gene>
    <name evidence="19" type="ORF">SAE02_20410</name>
</gene>
<dbReference type="PROSITE" id="PS50894">
    <property type="entry name" value="HPT"/>
    <property type="match status" value="1"/>
</dbReference>
<accession>A0A512DN36</accession>
<dbReference type="GO" id="GO:0000155">
    <property type="term" value="F:phosphorelay sensor kinase activity"/>
    <property type="evidence" value="ECO:0007669"/>
    <property type="project" value="InterPro"/>
</dbReference>
<dbReference type="InterPro" id="IPR004358">
    <property type="entry name" value="Sig_transdc_His_kin-like_C"/>
</dbReference>
<evidence type="ECO:0000259" key="18">
    <source>
        <dbReference type="PROSITE" id="PS50894"/>
    </source>
</evidence>
<keyword evidence="6" id="KW-0418">Kinase</keyword>
<dbReference type="InterPro" id="IPR036641">
    <property type="entry name" value="HPT_dom_sf"/>
</dbReference>
<dbReference type="Gene3D" id="3.30.450.40">
    <property type="match status" value="1"/>
</dbReference>
<sequence>MDELRRLEALKAYEILDTEPEAAFDRLTAVAAGLFETPVSLVSLIDETRQWFKSCRGLAVTETPRDMAFCDHAIRADDVLVVPDATRDPRFRSNPLVVGEPHIRFYAGAPLRTPGGEVLGTLCVIDFKPRRPSPENIRLLALLAQAVVDALELRVALARHDRETERRKQAEAAAAATEQRFRDLTEVSADWFWETDADHRFSFVSPSCREFGLDPACLLGRARWEVATRDHDADAALWDDHRELLDQRQPFRNFEYRVEALHVAVSGVPMIDEAGVFMGYWGTARDITGRHAAETALRDSETLKRSILDSALDAIVTVDDDGRIVEFNRAAELLTGRSRSDMLGEDMAGLLVPERFRSRHGLAMARYLATGASTILGRRIELPAMAEGGREFPAELAISPIKLGERTLFTAHLRDLTERKAAEERIALLQSVVLYANDSVLITEAEPIDGHGPRIVYVNEAFTAMTGYTADEVAGQTPRLLQGPGTDRAALDRIRAALVAWQPVRTEVLNYRKDGSEFWVELDITPIADSNGWYTHWISIQRDTTARRRSEESLREREAKVRQLAERQEGLLDALPAHVALLDASSTIVSVNKAWRAFALDNGLSGGGVALGSSYLAVCENASGTCAEEAMPIGAGLRRILQGEQDFFSLDYPCHSPREERWYRFMAAPLTPGRRDGAVVMHVDITEAKLAEREIILAKAEAERAGRAKTEFLATMSHEIRTPMNGVIGLAGLLLDTGLDAAQRRLAETLRESADHLLQIVSDVLDFSKLEAGLIEFEEISFDLEQVVTSTLDMLVPRAHAAGLEIGYLIRSAVPVRLVGDPSRLRQVLLNLIGNGIKFTDSGGVRLEVDLLGSDGDEVLVAFSVTDTGIGIAPDLMVRLFREFSQGDGSTARRYGGTGLGLAISQRLVAQMGGDIAVDSTLGEGSCFRFEALLRRDCAFPADTANGRPRSTRDGSLKDLRVLIADPNPVGRKILKDQLAEIGVYAEAFPSDSEARIHADRMLRFGRPFDIALVNMEPHEGASSNERGAVRLLAATRCPARPSDGPLAVRQSESCDAILRKPVALSELVRCLGALSGRTSDPGPEAPDRPAAVSASPPVRMRVLLAEDNRTNQLVAVTMLERLGFRVDVAANGFEAVEAVRSRPYDIVLMDVMMPEMDGIAATRAIRALPGDAARIPILAVTANAFSHDRDACFEAGMNGFLSKPIVADRLVEAVKALAHRDDEAGDGEESATLDGKADFSSSVPTTLLRDIGLDGVQETVAVMIEETVSRLERMERLVERGNTGDLIREAHSLKSAASTFGLDALSGLAEHLEMALRHDRRVDHLAILSRMNRAFVQGERELRRWVDGLE</sequence>
<evidence type="ECO:0000256" key="1">
    <source>
        <dbReference type="ARBA" id="ARBA00000085"/>
    </source>
</evidence>
<dbReference type="InterPro" id="IPR003018">
    <property type="entry name" value="GAF"/>
</dbReference>
<evidence type="ECO:0000256" key="8">
    <source>
        <dbReference type="ARBA" id="ARBA00023012"/>
    </source>
</evidence>
<evidence type="ECO:0000259" key="16">
    <source>
        <dbReference type="PROSITE" id="PS50112"/>
    </source>
</evidence>
<proteinExistence type="predicted"/>
<dbReference type="NCBIfam" id="TIGR00229">
    <property type="entry name" value="sensory_box"/>
    <property type="match status" value="3"/>
</dbReference>
<dbReference type="CDD" id="cd00088">
    <property type="entry name" value="HPT"/>
    <property type="match status" value="1"/>
</dbReference>
<dbReference type="SMART" id="SM00388">
    <property type="entry name" value="HisKA"/>
    <property type="match status" value="1"/>
</dbReference>
<dbReference type="PANTHER" id="PTHR45339">
    <property type="entry name" value="HYBRID SIGNAL TRANSDUCTION HISTIDINE KINASE J"/>
    <property type="match status" value="1"/>
</dbReference>
<dbReference type="InterPro" id="IPR003594">
    <property type="entry name" value="HATPase_dom"/>
</dbReference>
<dbReference type="SUPFAM" id="SSF55785">
    <property type="entry name" value="PYP-like sensor domain (PAS domain)"/>
    <property type="match status" value="4"/>
</dbReference>
<dbReference type="PROSITE" id="PS50110">
    <property type="entry name" value="RESPONSE_REGULATORY"/>
    <property type="match status" value="1"/>
</dbReference>
<feature type="domain" description="PAS" evidence="16">
    <location>
        <begin position="448"/>
        <end position="477"/>
    </location>
</feature>
<dbReference type="Gene3D" id="3.30.565.10">
    <property type="entry name" value="Histidine kinase-like ATPase, C-terminal domain"/>
    <property type="match status" value="1"/>
</dbReference>
<dbReference type="InterPro" id="IPR011006">
    <property type="entry name" value="CheY-like_superfamily"/>
</dbReference>
<name>A0A512DN36_9PROT</name>
<evidence type="ECO:0000313" key="19">
    <source>
        <dbReference type="EMBL" id="GEO37893.1"/>
    </source>
</evidence>
<dbReference type="SUPFAM" id="SSF52172">
    <property type="entry name" value="CheY-like"/>
    <property type="match status" value="2"/>
</dbReference>
<dbReference type="PROSITE" id="PS50113">
    <property type="entry name" value="PAC"/>
    <property type="match status" value="2"/>
</dbReference>
<dbReference type="InterPro" id="IPR036890">
    <property type="entry name" value="HATPase_C_sf"/>
</dbReference>
<comment type="catalytic activity">
    <reaction evidence="1">
        <text>ATP + protein L-histidine = ADP + protein N-phospho-L-histidine.</text>
        <dbReference type="EC" id="2.7.13.3"/>
    </reaction>
</comment>
<dbReference type="CDD" id="cd17546">
    <property type="entry name" value="REC_hyHK_CKI1_RcsC-like"/>
    <property type="match status" value="1"/>
</dbReference>
<evidence type="ECO:0000256" key="13">
    <source>
        <dbReference type="SAM" id="Coils"/>
    </source>
</evidence>
<dbReference type="EMBL" id="BJYZ01000007">
    <property type="protein sequence ID" value="GEO37893.1"/>
    <property type="molecule type" value="Genomic_DNA"/>
</dbReference>
<feature type="coiled-coil region" evidence="13">
    <location>
        <begin position="160"/>
        <end position="187"/>
    </location>
</feature>
<evidence type="ECO:0000256" key="3">
    <source>
        <dbReference type="ARBA" id="ARBA00022553"/>
    </source>
</evidence>
<dbReference type="Pfam" id="PF01590">
    <property type="entry name" value="GAF"/>
    <property type="match status" value="1"/>
</dbReference>
<dbReference type="PANTHER" id="PTHR45339:SF5">
    <property type="entry name" value="HISTIDINE KINASE"/>
    <property type="match status" value="1"/>
</dbReference>
<dbReference type="FunFam" id="1.10.287.130:FF:000002">
    <property type="entry name" value="Two-component osmosensing histidine kinase"/>
    <property type="match status" value="1"/>
</dbReference>
<dbReference type="PROSITE" id="PS50112">
    <property type="entry name" value="PAS"/>
    <property type="match status" value="2"/>
</dbReference>
<organism evidence="19 20">
    <name type="scientific">Skermanella aerolata</name>
    <dbReference type="NCBI Taxonomy" id="393310"/>
    <lineage>
        <taxon>Bacteria</taxon>
        <taxon>Pseudomonadati</taxon>
        <taxon>Pseudomonadota</taxon>
        <taxon>Alphaproteobacteria</taxon>
        <taxon>Rhodospirillales</taxon>
        <taxon>Azospirillaceae</taxon>
        <taxon>Skermanella</taxon>
    </lineage>
</organism>
<dbReference type="GO" id="GO:0005524">
    <property type="term" value="F:ATP binding"/>
    <property type="evidence" value="ECO:0007669"/>
    <property type="project" value="UniProtKB-KW"/>
</dbReference>
<dbReference type="OrthoDB" id="9801651at2"/>
<dbReference type="SUPFAM" id="SSF55874">
    <property type="entry name" value="ATPase domain of HSP90 chaperone/DNA topoisomerase II/histidine kinase"/>
    <property type="match status" value="1"/>
</dbReference>
<dbReference type="Pfam" id="PF13426">
    <property type="entry name" value="PAS_9"/>
    <property type="match status" value="2"/>
</dbReference>
<dbReference type="GO" id="GO:0006355">
    <property type="term" value="P:regulation of DNA-templated transcription"/>
    <property type="evidence" value="ECO:0007669"/>
    <property type="project" value="InterPro"/>
</dbReference>
<feature type="modified residue" description="4-aspartylphosphate" evidence="12">
    <location>
        <position position="1151"/>
    </location>
</feature>
<dbReference type="Pfam" id="PF02518">
    <property type="entry name" value="HATPase_c"/>
    <property type="match status" value="1"/>
</dbReference>
<keyword evidence="5" id="KW-0547">Nucleotide-binding</keyword>
<dbReference type="RefSeq" id="WP_044430719.1">
    <property type="nucleotide sequence ID" value="NZ_BJYZ01000007.1"/>
</dbReference>
<dbReference type="SMART" id="SM00065">
    <property type="entry name" value="GAF"/>
    <property type="match status" value="1"/>
</dbReference>
<dbReference type="InterPro" id="IPR005467">
    <property type="entry name" value="His_kinase_dom"/>
</dbReference>
<dbReference type="InterPro" id="IPR001789">
    <property type="entry name" value="Sig_transdc_resp-reg_receiver"/>
</dbReference>
<evidence type="ECO:0000256" key="6">
    <source>
        <dbReference type="ARBA" id="ARBA00022777"/>
    </source>
</evidence>
<feature type="domain" description="PAC" evidence="17">
    <location>
        <begin position="247"/>
        <end position="299"/>
    </location>
</feature>
<feature type="domain" description="PAC" evidence="17">
    <location>
        <begin position="502"/>
        <end position="556"/>
    </location>
</feature>
<evidence type="ECO:0000256" key="2">
    <source>
        <dbReference type="ARBA" id="ARBA00012438"/>
    </source>
</evidence>
<dbReference type="EC" id="2.7.13.3" evidence="2"/>
<evidence type="ECO:0000313" key="20">
    <source>
        <dbReference type="Proteomes" id="UP000321523"/>
    </source>
</evidence>
<evidence type="ECO:0000256" key="5">
    <source>
        <dbReference type="ARBA" id="ARBA00022741"/>
    </source>
</evidence>
<evidence type="ECO:0000256" key="12">
    <source>
        <dbReference type="PROSITE-ProRule" id="PRU00169"/>
    </source>
</evidence>
<dbReference type="Gene3D" id="3.30.450.20">
    <property type="entry name" value="PAS domain"/>
    <property type="match status" value="4"/>
</dbReference>
<dbReference type="InterPro" id="IPR013656">
    <property type="entry name" value="PAS_4"/>
</dbReference>
<dbReference type="Gene3D" id="3.40.50.2300">
    <property type="match status" value="1"/>
</dbReference>
<dbReference type="InterPro" id="IPR003661">
    <property type="entry name" value="HisK_dim/P_dom"/>
</dbReference>
<dbReference type="SMART" id="SM00073">
    <property type="entry name" value="HPT"/>
    <property type="match status" value="1"/>
</dbReference>
<dbReference type="Pfam" id="PF00072">
    <property type="entry name" value="Response_reg"/>
    <property type="match status" value="1"/>
</dbReference>
<dbReference type="Pfam" id="PF08448">
    <property type="entry name" value="PAS_4"/>
    <property type="match status" value="1"/>
</dbReference>
<dbReference type="InterPro" id="IPR029016">
    <property type="entry name" value="GAF-like_dom_sf"/>
</dbReference>
<keyword evidence="4" id="KW-0808">Transferase</keyword>
<dbReference type="FunFam" id="3.30.565.10:FF:000010">
    <property type="entry name" value="Sensor histidine kinase RcsC"/>
    <property type="match status" value="1"/>
</dbReference>
<keyword evidence="13" id="KW-0175">Coiled coil</keyword>
<feature type="domain" description="Response regulatory" evidence="15">
    <location>
        <begin position="1102"/>
        <end position="1219"/>
    </location>
</feature>
<evidence type="ECO:0000256" key="10">
    <source>
        <dbReference type="ARBA" id="ARBA00068150"/>
    </source>
</evidence>
<feature type="domain" description="Histidine kinase" evidence="14">
    <location>
        <begin position="715"/>
        <end position="936"/>
    </location>
</feature>
<dbReference type="InterPro" id="IPR035965">
    <property type="entry name" value="PAS-like_dom_sf"/>
</dbReference>
<reference evidence="19 20" key="1">
    <citation type="submission" date="2019-07" db="EMBL/GenBank/DDBJ databases">
        <title>Whole genome shotgun sequence of Skermanella aerolata NBRC 106429.</title>
        <authorList>
            <person name="Hosoyama A."/>
            <person name="Uohara A."/>
            <person name="Ohji S."/>
            <person name="Ichikawa N."/>
        </authorList>
    </citation>
    <scope>NUCLEOTIDE SEQUENCE [LARGE SCALE GENOMIC DNA]</scope>
    <source>
        <strain evidence="19 20">NBRC 106429</strain>
    </source>
</reference>
<feature type="domain" description="PAS" evidence="16">
    <location>
        <begin position="300"/>
        <end position="354"/>
    </location>
</feature>
<dbReference type="InterPro" id="IPR000700">
    <property type="entry name" value="PAS-assoc_C"/>
</dbReference>
<dbReference type="Pfam" id="PF00512">
    <property type="entry name" value="HisKA"/>
    <property type="match status" value="1"/>
</dbReference>
<comment type="caution">
    <text evidence="19">The sequence shown here is derived from an EMBL/GenBank/DDBJ whole genome shotgun (WGS) entry which is preliminary data.</text>
</comment>
<dbReference type="SUPFAM" id="SSF47226">
    <property type="entry name" value="Histidine-containing phosphotransfer domain, HPT domain"/>
    <property type="match status" value="1"/>
</dbReference>
<keyword evidence="20" id="KW-1185">Reference proteome</keyword>
<comment type="subunit">
    <text evidence="9">At low DSF concentrations, interacts with RpfF.</text>
</comment>
<dbReference type="InterPro" id="IPR008207">
    <property type="entry name" value="Sig_transdc_His_kin_Hpt_dom"/>
</dbReference>
<dbReference type="InterPro" id="IPR000014">
    <property type="entry name" value="PAS"/>
</dbReference>
<keyword evidence="3 12" id="KW-0597">Phosphoprotein</keyword>
<evidence type="ECO:0000259" key="14">
    <source>
        <dbReference type="PROSITE" id="PS50109"/>
    </source>
</evidence>
<dbReference type="SUPFAM" id="SSF47384">
    <property type="entry name" value="Homodimeric domain of signal transducing histidine kinase"/>
    <property type="match status" value="1"/>
</dbReference>
<keyword evidence="7" id="KW-0067">ATP-binding</keyword>
<evidence type="ECO:0000256" key="4">
    <source>
        <dbReference type="ARBA" id="ARBA00022679"/>
    </source>
</evidence>
<dbReference type="Gene3D" id="1.10.287.130">
    <property type="match status" value="1"/>
</dbReference>
<dbReference type="SMART" id="SM00387">
    <property type="entry name" value="HATPase_c"/>
    <property type="match status" value="1"/>
</dbReference>
<dbReference type="Proteomes" id="UP000321523">
    <property type="component" value="Unassembled WGS sequence"/>
</dbReference>
<dbReference type="CDD" id="cd16922">
    <property type="entry name" value="HATPase_EvgS-ArcB-TorS-like"/>
    <property type="match status" value="1"/>
</dbReference>
<evidence type="ECO:0000259" key="15">
    <source>
        <dbReference type="PROSITE" id="PS50110"/>
    </source>
</evidence>
<dbReference type="Pfam" id="PF01627">
    <property type="entry name" value="Hpt"/>
    <property type="match status" value="1"/>
</dbReference>
<feature type="domain" description="HPt" evidence="18">
    <location>
        <begin position="1253"/>
        <end position="1346"/>
    </location>
</feature>
<dbReference type="SMART" id="SM00091">
    <property type="entry name" value="PAS"/>
    <property type="match status" value="3"/>
</dbReference>
<keyword evidence="8" id="KW-0902">Two-component regulatory system</keyword>
<dbReference type="GO" id="GO:0005886">
    <property type="term" value="C:plasma membrane"/>
    <property type="evidence" value="ECO:0007669"/>
    <property type="project" value="UniProtKB-SubCell"/>
</dbReference>
<dbReference type="SUPFAM" id="SSF55781">
    <property type="entry name" value="GAF domain-like"/>
    <property type="match status" value="1"/>
</dbReference>
<protein>
    <recommendedName>
        <fullName evidence="10">Sensory/regulatory protein RpfC</fullName>
        <ecNumber evidence="2">2.7.13.3</ecNumber>
    </recommendedName>
</protein>
<evidence type="ECO:0000256" key="11">
    <source>
        <dbReference type="PROSITE-ProRule" id="PRU00110"/>
    </source>
</evidence>
<dbReference type="Pfam" id="PF00989">
    <property type="entry name" value="PAS"/>
    <property type="match status" value="1"/>
</dbReference>
<dbReference type="Gene3D" id="1.20.120.160">
    <property type="entry name" value="HPT domain"/>
    <property type="match status" value="1"/>
</dbReference>
<dbReference type="InterPro" id="IPR001610">
    <property type="entry name" value="PAC"/>
</dbReference>
<dbReference type="CDD" id="cd00130">
    <property type="entry name" value="PAS"/>
    <property type="match status" value="3"/>
</dbReference>